<sequence>MTIKFSDKNNNTYNFENYMEFASWWFNNSTRYLRAVLDQETFKKLNRLAINSKEARTRMY</sequence>
<organism evidence="1">
    <name type="scientific">uncultured Caudovirales phage</name>
    <dbReference type="NCBI Taxonomy" id="2100421"/>
    <lineage>
        <taxon>Viruses</taxon>
        <taxon>Duplodnaviria</taxon>
        <taxon>Heunggongvirae</taxon>
        <taxon>Uroviricota</taxon>
        <taxon>Caudoviricetes</taxon>
        <taxon>Peduoviridae</taxon>
        <taxon>Maltschvirus</taxon>
        <taxon>Maltschvirus maltsch</taxon>
    </lineage>
</organism>
<accession>A0A6J5MCW8</accession>
<proteinExistence type="predicted"/>
<protein>
    <submittedName>
        <fullName evidence="1">Uncharacterized protein</fullName>
    </submittedName>
</protein>
<evidence type="ECO:0000313" key="1">
    <source>
        <dbReference type="EMBL" id="CAB4144518.1"/>
    </source>
</evidence>
<reference evidence="1" key="1">
    <citation type="submission" date="2020-04" db="EMBL/GenBank/DDBJ databases">
        <authorList>
            <person name="Chiriac C."/>
            <person name="Salcher M."/>
            <person name="Ghai R."/>
            <person name="Kavagutti S V."/>
        </authorList>
    </citation>
    <scope>NUCLEOTIDE SEQUENCE</scope>
</reference>
<dbReference type="EMBL" id="LR796435">
    <property type="protein sequence ID" value="CAB4144518.1"/>
    <property type="molecule type" value="Genomic_DNA"/>
</dbReference>
<gene>
    <name evidence="1" type="ORF">UFOVP457_48</name>
</gene>
<name>A0A6J5MCW8_9CAUD</name>